<dbReference type="Gene3D" id="3.40.390.10">
    <property type="entry name" value="Collagenase (Catalytic Domain)"/>
    <property type="match status" value="1"/>
</dbReference>
<feature type="region of interest" description="Disordered" evidence="10">
    <location>
        <begin position="229"/>
        <end position="358"/>
    </location>
</feature>
<dbReference type="Gene3D" id="2.110.10.10">
    <property type="entry name" value="Hemopexin-like domain"/>
    <property type="match status" value="1"/>
</dbReference>
<comment type="caution">
    <text evidence="12">The sequence shown here is derived from an EMBL/GenBank/DDBJ whole genome shotgun (WGS) entry which is preliminary data.</text>
</comment>
<keyword evidence="2" id="KW-0645">Protease</keyword>
<dbReference type="GO" id="GO:0030198">
    <property type="term" value="P:extracellular matrix organization"/>
    <property type="evidence" value="ECO:0007669"/>
    <property type="project" value="TreeGrafter"/>
</dbReference>
<evidence type="ECO:0000256" key="6">
    <source>
        <dbReference type="ARBA" id="ARBA00023049"/>
    </source>
</evidence>
<dbReference type="PRINTS" id="PR00138">
    <property type="entry name" value="MATRIXIN"/>
</dbReference>
<dbReference type="SUPFAM" id="SSF50923">
    <property type="entry name" value="Hemopexin-like domain"/>
    <property type="match status" value="1"/>
</dbReference>
<reference evidence="12" key="1">
    <citation type="journal article" date="2021" name="Sci. Adv.">
        <title>The American lobster genome reveals insights on longevity, neural, and immune adaptations.</title>
        <authorList>
            <person name="Polinski J.M."/>
            <person name="Zimin A.V."/>
            <person name="Clark K.F."/>
            <person name="Kohn A.B."/>
            <person name="Sadowski N."/>
            <person name="Timp W."/>
            <person name="Ptitsyn A."/>
            <person name="Khanna P."/>
            <person name="Romanova D.Y."/>
            <person name="Williams P."/>
            <person name="Greenwood S.J."/>
            <person name="Moroz L.L."/>
            <person name="Walt D.R."/>
            <person name="Bodnar A.G."/>
        </authorList>
    </citation>
    <scope>NUCLEOTIDE SEQUENCE</scope>
    <source>
        <strain evidence="12">GMGI-L3</strain>
    </source>
</reference>
<comment type="similarity">
    <text evidence="1">Belongs to the peptidase M10A family.</text>
</comment>
<proteinExistence type="inferred from homology"/>
<dbReference type="InterPro" id="IPR036375">
    <property type="entry name" value="Hemopexin-like_dom_sf"/>
</dbReference>
<dbReference type="Pfam" id="PF00413">
    <property type="entry name" value="Peptidase_M10"/>
    <property type="match status" value="1"/>
</dbReference>
<feature type="binding site" evidence="8">
    <location>
        <position position="509"/>
    </location>
    <ligand>
        <name>Ca(2+)</name>
        <dbReference type="ChEBI" id="CHEBI:29108"/>
        <label>3</label>
    </ligand>
</feature>
<dbReference type="GO" id="GO:0006508">
    <property type="term" value="P:proteolysis"/>
    <property type="evidence" value="ECO:0007669"/>
    <property type="project" value="UniProtKB-KW"/>
</dbReference>
<evidence type="ECO:0000256" key="9">
    <source>
        <dbReference type="PROSITE-ProRule" id="PRU01011"/>
    </source>
</evidence>
<dbReference type="SUPFAM" id="SSF55486">
    <property type="entry name" value="Metalloproteases ('zincins'), catalytic domain"/>
    <property type="match status" value="1"/>
</dbReference>
<feature type="binding site" evidence="8">
    <location>
        <position position="489"/>
    </location>
    <ligand>
        <name>Ca(2+)</name>
        <dbReference type="ChEBI" id="CHEBI:29108"/>
        <label>3</label>
    </ligand>
</feature>
<keyword evidence="6" id="KW-0482">Metalloprotease</keyword>
<dbReference type="EMBL" id="JAHLQT010034478">
    <property type="protein sequence ID" value="KAG7158678.1"/>
    <property type="molecule type" value="Genomic_DNA"/>
</dbReference>
<feature type="binding site" evidence="8">
    <location>
        <position position="512"/>
    </location>
    <ligand>
        <name>Ca(2+)</name>
        <dbReference type="ChEBI" id="CHEBI:29108"/>
        <label>3</label>
    </ligand>
</feature>
<comment type="cofactor">
    <cofactor evidence="8">
        <name>Zn(2+)</name>
        <dbReference type="ChEBI" id="CHEBI:29105"/>
    </cofactor>
    <text evidence="8">Binds 2 Zn(2+) ions per subunit.</text>
</comment>
<dbReference type="InterPro" id="IPR021190">
    <property type="entry name" value="Pept_M10A"/>
</dbReference>
<evidence type="ECO:0000256" key="2">
    <source>
        <dbReference type="ARBA" id="ARBA00022670"/>
    </source>
</evidence>
<feature type="binding site" evidence="8">
    <location>
        <position position="540"/>
    </location>
    <ligand>
        <name>Zn(2+)</name>
        <dbReference type="ChEBI" id="CHEBI:29105"/>
        <label>2</label>
        <note>catalytic</note>
    </ligand>
</feature>
<dbReference type="Gene3D" id="1.10.101.10">
    <property type="entry name" value="PGBD-like superfamily/PGBD"/>
    <property type="match status" value="1"/>
</dbReference>
<dbReference type="Proteomes" id="UP000747542">
    <property type="component" value="Unassembled WGS sequence"/>
</dbReference>
<evidence type="ECO:0000256" key="5">
    <source>
        <dbReference type="ARBA" id="ARBA00022833"/>
    </source>
</evidence>
<dbReference type="InterPro" id="IPR024079">
    <property type="entry name" value="MetalloPept_cat_dom_sf"/>
</dbReference>
<name>A0A8J5MP59_HOMAM</name>
<evidence type="ECO:0000256" key="4">
    <source>
        <dbReference type="ARBA" id="ARBA00022801"/>
    </source>
</evidence>
<keyword evidence="5 8" id="KW-0862">Zinc</keyword>
<feature type="binding site" evidence="8">
    <location>
        <position position="534"/>
    </location>
    <ligand>
        <name>Zn(2+)</name>
        <dbReference type="ChEBI" id="CHEBI:29105"/>
        <label>2</label>
        <note>catalytic</note>
    </ligand>
</feature>
<dbReference type="PROSITE" id="PS51642">
    <property type="entry name" value="HEMOPEXIN_2"/>
    <property type="match status" value="1"/>
</dbReference>
<gene>
    <name evidence="12" type="primary">Mmp21-L</name>
    <name evidence="12" type="ORF">Hamer_G011343</name>
</gene>
<keyword evidence="8" id="KW-0106">Calcium</keyword>
<feature type="binding site" evidence="8">
    <location>
        <position position="548"/>
    </location>
    <ligand>
        <name>Zn(2+)</name>
        <dbReference type="ChEBI" id="CHEBI:29105"/>
        <label>2</label>
        <note>catalytic</note>
    </ligand>
</feature>
<feature type="active site" evidence="7">
    <location>
        <position position="531"/>
    </location>
</feature>
<evidence type="ECO:0000256" key="8">
    <source>
        <dbReference type="PIRSR" id="PIRSR621190-2"/>
    </source>
</evidence>
<evidence type="ECO:0000259" key="11">
    <source>
        <dbReference type="SMART" id="SM00235"/>
    </source>
</evidence>
<dbReference type="AlphaFoldDB" id="A0A8J5MP59"/>
<feature type="binding site" evidence="8">
    <location>
        <position position="512"/>
    </location>
    <ligand>
        <name>Ca(2+)</name>
        <dbReference type="ChEBI" id="CHEBI:29108"/>
        <label>1</label>
    </ligand>
</feature>
<evidence type="ECO:0000313" key="12">
    <source>
        <dbReference type="EMBL" id="KAG7158678.1"/>
    </source>
</evidence>
<dbReference type="PANTHER" id="PTHR10201">
    <property type="entry name" value="MATRIX METALLOPROTEINASE"/>
    <property type="match status" value="1"/>
</dbReference>
<dbReference type="SUPFAM" id="SSF47090">
    <property type="entry name" value="PGBD-like"/>
    <property type="match status" value="1"/>
</dbReference>
<feature type="binding site" evidence="8">
    <location>
        <position position="488"/>
    </location>
    <ligand>
        <name>Ca(2+)</name>
        <dbReference type="ChEBI" id="CHEBI:29108"/>
        <label>3</label>
    </ligand>
</feature>
<dbReference type="InterPro" id="IPR006026">
    <property type="entry name" value="Peptidase_Metallo"/>
</dbReference>
<feature type="repeat" description="Hemopexin" evidence="9">
    <location>
        <begin position="610"/>
        <end position="660"/>
    </location>
</feature>
<dbReference type="SMART" id="SM00235">
    <property type="entry name" value="ZnMc"/>
    <property type="match status" value="1"/>
</dbReference>
<dbReference type="InterPro" id="IPR001818">
    <property type="entry name" value="Pept_M10_metallopeptidase"/>
</dbReference>
<protein>
    <submittedName>
        <fullName evidence="12">Matrix metalloproteinase-21-like</fullName>
    </submittedName>
</protein>
<feature type="compositionally biased region" description="Basic residues" evidence="10">
    <location>
        <begin position="254"/>
        <end position="263"/>
    </location>
</feature>
<feature type="binding site" evidence="8">
    <location>
        <position position="480"/>
    </location>
    <ligand>
        <name>Zn(2+)</name>
        <dbReference type="ChEBI" id="CHEBI:29105"/>
        <label>1</label>
    </ligand>
</feature>
<feature type="binding site" evidence="8">
    <location>
        <position position="496"/>
    </location>
    <ligand>
        <name>Zn(2+)</name>
        <dbReference type="ChEBI" id="CHEBI:29105"/>
        <label>1</label>
    </ligand>
</feature>
<feature type="compositionally biased region" description="Polar residues" evidence="10">
    <location>
        <begin position="273"/>
        <end position="283"/>
    </location>
</feature>
<feature type="compositionally biased region" description="Basic and acidic residues" evidence="10">
    <location>
        <begin position="317"/>
        <end position="358"/>
    </location>
</feature>
<dbReference type="GO" id="GO:0004222">
    <property type="term" value="F:metalloendopeptidase activity"/>
    <property type="evidence" value="ECO:0007669"/>
    <property type="project" value="InterPro"/>
</dbReference>
<accession>A0A8J5MP59</accession>
<organism evidence="12 13">
    <name type="scientific">Homarus americanus</name>
    <name type="common">American lobster</name>
    <dbReference type="NCBI Taxonomy" id="6706"/>
    <lineage>
        <taxon>Eukaryota</taxon>
        <taxon>Metazoa</taxon>
        <taxon>Ecdysozoa</taxon>
        <taxon>Arthropoda</taxon>
        <taxon>Crustacea</taxon>
        <taxon>Multicrustacea</taxon>
        <taxon>Malacostraca</taxon>
        <taxon>Eumalacostraca</taxon>
        <taxon>Eucarida</taxon>
        <taxon>Decapoda</taxon>
        <taxon>Pleocyemata</taxon>
        <taxon>Astacidea</taxon>
        <taxon>Nephropoidea</taxon>
        <taxon>Nephropidae</taxon>
        <taxon>Homarus</taxon>
    </lineage>
</organism>
<dbReference type="GO" id="GO:0030574">
    <property type="term" value="P:collagen catabolic process"/>
    <property type="evidence" value="ECO:0007669"/>
    <property type="project" value="TreeGrafter"/>
</dbReference>
<keyword evidence="4" id="KW-0378">Hydrolase</keyword>
<dbReference type="PANTHER" id="PTHR10201:SF323">
    <property type="entry name" value="MATRIX METALLOPROTEINASE-21"/>
    <property type="match status" value="1"/>
</dbReference>
<evidence type="ECO:0000256" key="10">
    <source>
        <dbReference type="SAM" id="MobiDB-lite"/>
    </source>
</evidence>
<comment type="cofactor">
    <cofactor evidence="8">
        <name>Ca(2+)</name>
        <dbReference type="ChEBI" id="CHEBI:29108"/>
    </cofactor>
    <text evidence="8">Can bind about 5 Ca(2+) ions per subunit.</text>
</comment>
<dbReference type="InterPro" id="IPR018487">
    <property type="entry name" value="Hemopexin-like_repeat"/>
</dbReference>
<evidence type="ECO:0000256" key="7">
    <source>
        <dbReference type="PIRSR" id="PIRSR621190-1"/>
    </source>
</evidence>
<evidence type="ECO:0000313" key="13">
    <source>
        <dbReference type="Proteomes" id="UP000747542"/>
    </source>
</evidence>
<keyword evidence="13" id="KW-1185">Reference proteome</keyword>
<feature type="domain" description="Peptidase metallopeptidase" evidence="11">
    <location>
        <begin position="411"/>
        <end position="577"/>
    </location>
</feature>
<dbReference type="Pfam" id="PF00045">
    <property type="entry name" value="Hemopexin"/>
    <property type="match status" value="1"/>
</dbReference>
<keyword evidence="3 8" id="KW-0479">Metal-binding</keyword>
<dbReference type="InterPro" id="IPR036366">
    <property type="entry name" value="PGBDSf"/>
</dbReference>
<dbReference type="GO" id="GO:0031012">
    <property type="term" value="C:extracellular matrix"/>
    <property type="evidence" value="ECO:0007669"/>
    <property type="project" value="InterPro"/>
</dbReference>
<dbReference type="InterPro" id="IPR036365">
    <property type="entry name" value="PGBD-like_sf"/>
</dbReference>
<feature type="binding site" evidence="8">
    <location>
        <position position="507"/>
    </location>
    <ligand>
        <name>Zn(2+)</name>
        <dbReference type="ChEBI" id="CHEBI:29105"/>
        <label>1</label>
    </ligand>
</feature>
<feature type="binding site" evidence="8">
    <location>
        <position position="530"/>
    </location>
    <ligand>
        <name>Zn(2+)</name>
        <dbReference type="ChEBI" id="CHEBI:29105"/>
        <label>2</label>
        <note>catalytic</note>
    </ligand>
</feature>
<evidence type="ECO:0000256" key="3">
    <source>
        <dbReference type="ARBA" id="ARBA00022723"/>
    </source>
</evidence>
<sequence>MDAPRTGDVVLCGGCDGPRQGTPTATTTHDPTRCTTASRHVTTRHSAEVHALTIRHPATRRELLEKYGYLDCVPPGSEDNVRLHRLLLYRRQQSPNTPQYDPLDFRLVAPHTRNLPQQTEYHTSGDHSMERMHRWETLPQEDLQIPSVRQDLLSPLWSSRTSASQKELKGEEGPSVAVWDPDTNQLHYLSVCSDAQIQQAVHKFQALYHVGAGGTLDHDTMELLSSPRCGNPDTLMDEPNSLTEEPSPVLNHPRFARHQSRPRRSTDPEIYKQKTTVEPTQNTDHNDVIQLTFPDSSDSRGPNVPSKAGRISAGTEKSSKETMSDQERMRAVAEELREATRSRHPPVEQHVEGEPHPSEALRRRRRWVEDLMDRIHSGEEDVRFAALTQTLTNTTGQAQGHTRGKRSINSHLGKPFNMDLITWRLVTSGYSSQLGVGAQRASLALAFKMWSEVIPPVFLEDKISSSEAVNISIGFGKRSHLGCVTEFDGLGGELGHTLRPKQDTQIHMDDDEHFTLDSDLGTNLIKVAVHEIGHVLGLEHVVRNYSIMYPVYEKVLPNRGLELGWEDRKLVQQVHGACMGAFDTAFDLLRYNRTRFGDPLYIQPEWQGLPDNLDGYAHVWTRTKDVHLFFIGDSYYVFDPVSGRVAPGYPRHIAQDFHGPPTSKRPLGRTIPSDIDTVYFDKRDENLYFFKGKKGHMFWEMVTFNAHDLLRNNSVVGPFFIHQKWYDICDTEPDSYNAYNIPSSSTRVRD</sequence>
<feature type="binding site" evidence="8">
    <location>
        <position position="510"/>
    </location>
    <ligand>
        <name>Ca(2+)</name>
        <dbReference type="ChEBI" id="CHEBI:29108"/>
        <label>1</label>
    </ligand>
</feature>
<dbReference type="GO" id="GO:0008270">
    <property type="term" value="F:zinc ion binding"/>
    <property type="evidence" value="ECO:0007669"/>
    <property type="project" value="InterPro"/>
</dbReference>
<evidence type="ECO:0000256" key="1">
    <source>
        <dbReference type="ARBA" id="ARBA00010370"/>
    </source>
</evidence>